<comment type="caution">
    <text evidence="2">The sequence shown here is derived from an EMBL/GenBank/DDBJ whole genome shotgun (WGS) entry which is preliminary data.</text>
</comment>
<dbReference type="Proteomes" id="UP000708208">
    <property type="component" value="Unassembled WGS sequence"/>
</dbReference>
<name>A0A8J2PWQ2_9HEXA</name>
<feature type="transmembrane region" description="Helical" evidence="1">
    <location>
        <begin position="114"/>
        <end position="138"/>
    </location>
</feature>
<evidence type="ECO:0000256" key="1">
    <source>
        <dbReference type="SAM" id="Phobius"/>
    </source>
</evidence>
<keyword evidence="1" id="KW-0472">Membrane</keyword>
<feature type="non-terminal residue" evidence="2">
    <location>
        <position position="148"/>
    </location>
</feature>
<gene>
    <name evidence="2" type="ORF">AFUS01_LOCUS34816</name>
</gene>
<protein>
    <submittedName>
        <fullName evidence="2">Uncharacterized protein</fullName>
    </submittedName>
</protein>
<accession>A0A8J2PWQ2</accession>
<keyword evidence="1" id="KW-0812">Transmembrane</keyword>
<proteinExistence type="predicted"/>
<evidence type="ECO:0000313" key="3">
    <source>
        <dbReference type="Proteomes" id="UP000708208"/>
    </source>
</evidence>
<reference evidence="2" key="1">
    <citation type="submission" date="2021-06" db="EMBL/GenBank/DDBJ databases">
        <authorList>
            <person name="Hodson N. C."/>
            <person name="Mongue J. A."/>
            <person name="Jaron S. K."/>
        </authorList>
    </citation>
    <scope>NUCLEOTIDE SEQUENCE</scope>
</reference>
<dbReference type="AlphaFoldDB" id="A0A8J2PWQ2"/>
<evidence type="ECO:0000313" key="2">
    <source>
        <dbReference type="EMBL" id="CAG7824670.1"/>
    </source>
</evidence>
<dbReference type="EMBL" id="CAJVCH010533604">
    <property type="protein sequence ID" value="CAG7824670.1"/>
    <property type="molecule type" value="Genomic_DNA"/>
</dbReference>
<keyword evidence="3" id="KW-1185">Reference proteome</keyword>
<organism evidence="2 3">
    <name type="scientific">Allacma fusca</name>
    <dbReference type="NCBI Taxonomy" id="39272"/>
    <lineage>
        <taxon>Eukaryota</taxon>
        <taxon>Metazoa</taxon>
        <taxon>Ecdysozoa</taxon>
        <taxon>Arthropoda</taxon>
        <taxon>Hexapoda</taxon>
        <taxon>Collembola</taxon>
        <taxon>Symphypleona</taxon>
        <taxon>Sminthuridae</taxon>
        <taxon>Allacma</taxon>
    </lineage>
</organism>
<sequence>LISFSDKNNYVNATRLFQEPKTATVYEKQEFISSPYGWKLALTNADAIVETFKRLVSTGIFSYWYQLFLKTERRYVRLWWDTRLENTTATGYLKKEKTHVPGARINLDDSNIKAINICFGFGIGLSSIVALLEIWMFFMKKTVVQVVG</sequence>
<keyword evidence="1" id="KW-1133">Transmembrane helix</keyword>